<evidence type="ECO:0000313" key="2">
    <source>
        <dbReference type="Proteomes" id="UP000308600"/>
    </source>
</evidence>
<organism evidence="1 2">
    <name type="scientific">Pluteus cervinus</name>
    <dbReference type="NCBI Taxonomy" id="181527"/>
    <lineage>
        <taxon>Eukaryota</taxon>
        <taxon>Fungi</taxon>
        <taxon>Dikarya</taxon>
        <taxon>Basidiomycota</taxon>
        <taxon>Agaricomycotina</taxon>
        <taxon>Agaricomycetes</taxon>
        <taxon>Agaricomycetidae</taxon>
        <taxon>Agaricales</taxon>
        <taxon>Pluteineae</taxon>
        <taxon>Pluteaceae</taxon>
        <taxon>Pluteus</taxon>
    </lineage>
</organism>
<sequence>MAEASLRSDLRIECVVNVATQNIGRQYKRHYRLQEDLGVLHVLRQPRRNGCNNSRDALGWWGVGETRRVNKGIKRVGGGCCAMGTCRWALREARFLDVALAKPPSAYVRRKYEGMSGERYTAIHTIKQSNPTCPKVSCWSVRRVVNVDATRSRSLVGLAFEQSRAKEGRRTKVIWDKEWCEERSREEEMASKAKGVERVLHK</sequence>
<dbReference type="Proteomes" id="UP000308600">
    <property type="component" value="Unassembled WGS sequence"/>
</dbReference>
<dbReference type="EMBL" id="ML208972">
    <property type="protein sequence ID" value="TFK59462.1"/>
    <property type="molecule type" value="Genomic_DNA"/>
</dbReference>
<keyword evidence="2" id="KW-1185">Reference proteome</keyword>
<gene>
    <name evidence="1" type="ORF">BDN72DRAFT_865133</name>
</gene>
<evidence type="ECO:0000313" key="1">
    <source>
        <dbReference type="EMBL" id="TFK59462.1"/>
    </source>
</evidence>
<reference evidence="1 2" key="1">
    <citation type="journal article" date="2019" name="Nat. Ecol. Evol.">
        <title>Megaphylogeny resolves global patterns of mushroom evolution.</title>
        <authorList>
            <person name="Varga T."/>
            <person name="Krizsan K."/>
            <person name="Foldi C."/>
            <person name="Dima B."/>
            <person name="Sanchez-Garcia M."/>
            <person name="Sanchez-Ramirez S."/>
            <person name="Szollosi G.J."/>
            <person name="Szarkandi J.G."/>
            <person name="Papp V."/>
            <person name="Albert L."/>
            <person name="Andreopoulos W."/>
            <person name="Angelini C."/>
            <person name="Antonin V."/>
            <person name="Barry K.W."/>
            <person name="Bougher N.L."/>
            <person name="Buchanan P."/>
            <person name="Buyck B."/>
            <person name="Bense V."/>
            <person name="Catcheside P."/>
            <person name="Chovatia M."/>
            <person name="Cooper J."/>
            <person name="Damon W."/>
            <person name="Desjardin D."/>
            <person name="Finy P."/>
            <person name="Geml J."/>
            <person name="Haridas S."/>
            <person name="Hughes K."/>
            <person name="Justo A."/>
            <person name="Karasinski D."/>
            <person name="Kautmanova I."/>
            <person name="Kiss B."/>
            <person name="Kocsube S."/>
            <person name="Kotiranta H."/>
            <person name="LaButti K.M."/>
            <person name="Lechner B.E."/>
            <person name="Liimatainen K."/>
            <person name="Lipzen A."/>
            <person name="Lukacs Z."/>
            <person name="Mihaltcheva S."/>
            <person name="Morgado L.N."/>
            <person name="Niskanen T."/>
            <person name="Noordeloos M.E."/>
            <person name="Ohm R.A."/>
            <person name="Ortiz-Santana B."/>
            <person name="Ovrebo C."/>
            <person name="Racz N."/>
            <person name="Riley R."/>
            <person name="Savchenko A."/>
            <person name="Shiryaev A."/>
            <person name="Soop K."/>
            <person name="Spirin V."/>
            <person name="Szebenyi C."/>
            <person name="Tomsovsky M."/>
            <person name="Tulloss R.E."/>
            <person name="Uehling J."/>
            <person name="Grigoriev I.V."/>
            <person name="Vagvolgyi C."/>
            <person name="Papp T."/>
            <person name="Martin F.M."/>
            <person name="Miettinen O."/>
            <person name="Hibbett D.S."/>
            <person name="Nagy L.G."/>
        </authorList>
    </citation>
    <scope>NUCLEOTIDE SEQUENCE [LARGE SCALE GENOMIC DNA]</scope>
    <source>
        <strain evidence="1 2">NL-1719</strain>
    </source>
</reference>
<accession>A0ACD3A185</accession>
<name>A0ACD3A185_9AGAR</name>
<protein>
    <submittedName>
        <fullName evidence="1">Uncharacterized protein</fullName>
    </submittedName>
</protein>
<proteinExistence type="predicted"/>